<dbReference type="Pfam" id="PF22594">
    <property type="entry name" value="GTP-eEF1A_C"/>
    <property type="match status" value="1"/>
</dbReference>
<keyword evidence="7" id="KW-0648">Protein biosynthesis</keyword>
<dbReference type="AlphaFoldDB" id="X6NFR5"/>
<evidence type="ECO:0000256" key="3">
    <source>
        <dbReference type="ARBA" id="ARBA00023134"/>
    </source>
</evidence>
<dbReference type="InterPro" id="IPR009001">
    <property type="entry name" value="Transl_elong_EF1A/Init_IF2_C"/>
</dbReference>
<dbReference type="EMBL" id="ASPP01008994">
    <property type="protein sequence ID" value="ETO24738.1"/>
    <property type="molecule type" value="Genomic_DNA"/>
</dbReference>
<evidence type="ECO:0000259" key="6">
    <source>
        <dbReference type="Pfam" id="PF22594"/>
    </source>
</evidence>
<dbReference type="OrthoDB" id="342024at2759"/>
<dbReference type="PANTHER" id="PTHR23115">
    <property type="entry name" value="TRANSLATION FACTOR"/>
    <property type="match status" value="1"/>
</dbReference>
<dbReference type="Gene3D" id="3.40.50.300">
    <property type="entry name" value="P-loop containing nucleotide triphosphate hydrolases"/>
    <property type="match status" value="1"/>
</dbReference>
<keyword evidence="2" id="KW-0547">Nucleotide-binding</keyword>
<dbReference type="InterPro" id="IPR000795">
    <property type="entry name" value="T_Tr_GTP-bd_dom"/>
</dbReference>
<evidence type="ECO:0000313" key="7">
    <source>
        <dbReference type="EMBL" id="ETO24738.1"/>
    </source>
</evidence>
<evidence type="ECO:0000256" key="1">
    <source>
        <dbReference type="ARBA" id="ARBA00007249"/>
    </source>
</evidence>
<dbReference type="SUPFAM" id="SSF52540">
    <property type="entry name" value="P-loop containing nucleoside triphosphate hydrolases"/>
    <property type="match status" value="1"/>
</dbReference>
<dbReference type="InterPro" id="IPR054696">
    <property type="entry name" value="GTP-eEF1A_C"/>
</dbReference>
<feature type="non-terminal residue" evidence="7">
    <location>
        <position position="540"/>
    </location>
</feature>
<dbReference type="Pfam" id="PF00009">
    <property type="entry name" value="GTP_EFTU"/>
    <property type="match status" value="1"/>
</dbReference>
<evidence type="ECO:0000313" key="8">
    <source>
        <dbReference type="Proteomes" id="UP000023152"/>
    </source>
</evidence>
<name>X6NFR5_RETFI</name>
<sequence length="540" mass="60148">MASNQDREKIRFGLVVIEILVLNTLLALKRTTNINEKNKGDQGSGKSTLCGRLQQEMGLLSYREMENLKREAQSLANPGRMYALAMDRSSEARKRGMTVSANCMQLLTSTHHYTVIDTPGHRTLMKHVIRGMFQANVALLIVPANRDAFEAYVANGDHKMGKLAGQARAHALLLHAFGVNEVIVCVNKMDDVSVNYEQERFEEVALKMEKILRAKHKGEGGRGGRGGEEEEEEKKEDSTLIMPVWNTFQVKGVGRVVLGRVQRGTVTTNTCVKFIPSNARGMVFSIESHYHSMDHADAGGDYVGVHVRHWKDYTLFPRVGDIMCLDDQYRRDYDPNANANANANGEFLTLEPVVQFTALVVVVVDHSGKLMAQALNYGHGGYTPCVFAHTAKAACQLQHIHWKKSPATSTLKEDTPDFISAYDEAEVVFVPKVPFVVCPYKQCPALGLFFSLRKRGGGERDMKEIEGGDFAFVYVGFICRLIVLDSNSLVMIGKVLSVVTASMAQKQENNQSNLRATVDEVNKAKKKPKKKKMCTCTYVY</sequence>
<feature type="compositionally biased region" description="Basic and acidic residues" evidence="4">
    <location>
        <begin position="217"/>
        <end position="227"/>
    </location>
</feature>
<feature type="region of interest" description="Disordered" evidence="4">
    <location>
        <begin position="217"/>
        <end position="238"/>
    </location>
</feature>
<organism evidence="7 8">
    <name type="scientific">Reticulomyxa filosa</name>
    <dbReference type="NCBI Taxonomy" id="46433"/>
    <lineage>
        <taxon>Eukaryota</taxon>
        <taxon>Sar</taxon>
        <taxon>Rhizaria</taxon>
        <taxon>Retaria</taxon>
        <taxon>Foraminifera</taxon>
        <taxon>Monothalamids</taxon>
        <taxon>Reticulomyxidae</taxon>
        <taxon>Reticulomyxa</taxon>
    </lineage>
</organism>
<dbReference type="GO" id="GO:0005525">
    <property type="term" value="F:GTP binding"/>
    <property type="evidence" value="ECO:0007669"/>
    <property type="project" value="UniProtKB-KW"/>
</dbReference>
<feature type="domain" description="GTP-eEF1A C-terminal" evidence="6">
    <location>
        <begin position="380"/>
        <end position="450"/>
    </location>
</feature>
<keyword evidence="8" id="KW-1185">Reference proteome</keyword>
<dbReference type="Proteomes" id="UP000023152">
    <property type="component" value="Unassembled WGS sequence"/>
</dbReference>
<dbReference type="SUPFAM" id="SSF50465">
    <property type="entry name" value="EF-Tu/eEF-1alpha/eIF2-gamma C-terminal domain"/>
    <property type="match status" value="1"/>
</dbReference>
<evidence type="ECO:0000256" key="2">
    <source>
        <dbReference type="ARBA" id="ARBA00022741"/>
    </source>
</evidence>
<comment type="caution">
    <text evidence="7">The sequence shown here is derived from an EMBL/GenBank/DDBJ whole genome shotgun (WGS) entry which is preliminary data.</text>
</comment>
<reference evidence="7 8" key="1">
    <citation type="journal article" date="2013" name="Curr. Biol.">
        <title>The Genome of the Foraminiferan Reticulomyxa filosa.</title>
        <authorList>
            <person name="Glockner G."/>
            <person name="Hulsmann N."/>
            <person name="Schleicher M."/>
            <person name="Noegel A.A."/>
            <person name="Eichinger L."/>
            <person name="Gallinger C."/>
            <person name="Pawlowski J."/>
            <person name="Sierra R."/>
            <person name="Euteneuer U."/>
            <person name="Pillet L."/>
            <person name="Moustafa A."/>
            <person name="Platzer M."/>
            <person name="Groth M."/>
            <person name="Szafranski K."/>
            <person name="Schliwa M."/>
        </authorList>
    </citation>
    <scope>NUCLEOTIDE SEQUENCE [LARGE SCALE GENOMIC DNA]</scope>
</reference>
<evidence type="ECO:0000256" key="4">
    <source>
        <dbReference type="SAM" id="MobiDB-lite"/>
    </source>
</evidence>
<dbReference type="GO" id="GO:0003746">
    <property type="term" value="F:translation elongation factor activity"/>
    <property type="evidence" value="ECO:0007669"/>
    <property type="project" value="UniProtKB-KW"/>
</dbReference>
<dbReference type="GO" id="GO:0003924">
    <property type="term" value="F:GTPase activity"/>
    <property type="evidence" value="ECO:0007669"/>
    <property type="project" value="InterPro"/>
</dbReference>
<keyword evidence="3" id="KW-0342">GTP-binding</keyword>
<evidence type="ECO:0000259" key="5">
    <source>
        <dbReference type="Pfam" id="PF00009"/>
    </source>
</evidence>
<dbReference type="Gene3D" id="2.40.30.10">
    <property type="entry name" value="Translation factors"/>
    <property type="match status" value="2"/>
</dbReference>
<dbReference type="InterPro" id="IPR009000">
    <property type="entry name" value="Transl_B-barrel_sf"/>
</dbReference>
<feature type="domain" description="Tr-type G" evidence="5">
    <location>
        <begin position="41"/>
        <end position="222"/>
    </location>
</feature>
<dbReference type="SUPFAM" id="SSF50447">
    <property type="entry name" value="Translation proteins"/>
    <property type="match status" value="1"/>
</dbReference>
<keyword evidence="7" id="KW-0251">Elongation factor</keyword>
<gene>
    <name evidence="7" type="ORF">RFI_12419</name>
</gene>
<dbReference type="InterPro" id="IPR027417">
    <property type="entry name" value="P-loop_NTPase"/>
</dbReference>
<protein>
    <submittedName>
        <fullName evidence="7">Elongation factor 1-alpha (EF-1-ALPHA)</fullName>
    </submittedName>
</protein>
<proteinExistence type="inferred from homology"/>
<dbReference type="InterPro" id="IPR050100">
    <property type="entry name" value="TRAFAC_GTPase_members"/>
</dbReference>
<accession>X6NFR5</accession>
<comment type="similarity">
    <text evidence="1">Belongs to the TRAFAC class translation factor GTPase superfamily. Classic translation factor GTPase family. EF-Tu/EF-1A subfamily.</text>
</comment>